<dbReference type="InterPro" id="IPR036291">
    <property type="entry name" value="NAD(P)-bd_dom_sf"/>
</dbReference>
<dbReference type="EC" id="1.2.1.-" evidence="2"/>
<evidence type="ECO:0000313" key="2">
    <source>
        <dbReference type="EMBL" id="KFC78036.1"/>
    </source>
</evidence>
<dbReference type="SMART" id="SM00859">
    <property type="entry name" value="Semialdhyde_dh"/>
    <property type="match status" value="1"/>
</dbReference>
<dbReference type="PANTHER" id="PTHR14097">
    <property type="entry name" value="OXIDOREDUCTASE HTATIP2"/>
    <property type="match status" value="1"/>
</dbReference>
<keyword evidence="2" id="KW-0560">Oxidoreductase</keyword>
<comment type="caution">
    <text evidence="2">The sequence shown here is derived from an EMBL/GenBank/DDBJ whole genome shotgun (WGS) entry which is preliminary data.</text>
</comment>
<name>A0A085G2U1_EWIA3</name>
<dbReference type="Gene3D" id="3.40.50.720">
    <property type="entry name" value="NAD(P)-binding Rossmann-like Domain"/>
    <property type="match status" value="1"/>
</dbReference>
<dbReference type="SUPFAM" id="SSF51735">
    <property type="entry name" value="NAD(P)-binding Rossmann-fold domains"/>
    <property type="match status" value="1"/>
</dbReference>
<dbReference type="RefSeq" id="WP_034795316.1">
    <property type="nucleotide sequence ID" value="NZ_JMPJ01000071.1"/>
</dbReference>
<keyword evidence="3" id="KW-1185">Reference proteome</keyword>
<accession>A0A085G2U1</accession>
<proteinExistence type="predicted"/>
<gene>
    <name evidence="2" type="ORF">GEAM_4064</name>
</gene>
<dbReference type="EC" id="1.1.1.-" evidence="2"/>
<dbReference type="EMBL" id="JMPJ01000071">
    <property type="protein sequence ID" value="KFC78036.1"/>
    <property type="molecule type" value="Genomic_DNA"/>
</dbReference>
<dbReference type="PANTHER" id="PTHR14097:SF7">
    <property type="entry name" value="OXIDOREDUCTASE HTATIP2"/>
    <property type="match status" value="1"/>
</dbReference>
<dbReference type="Proteomes" id="UP000028640">
    <property type="component" value="Unassembled WGS sequence"/>
</dbReference>
<dbReference type="GO" id="GO:0051287">
    <property type="term" value="F:NAD binding"/>
    <property type="evidence" value="ECO:0007669"/>
    <property type="project" value="InterPro"/>
</dbReference>
<dbReference type="OrthoDB" id="9798632at2"/>
<dbReference type="InterPro" id="IPR000534">
    <property type="entry name" value="Semialdehyde_DH_NAD-bd"/>
</dbReference>
<dbReference type="STRING" id="910964.GEAM_4064"/>
<protein>
    <submittedName>
        <fullName evidence="2">Oxidoreductase</fullName>
        <ecNumber evidence="2">1.1.1.-</ecNumber>
        <ecNumber evidence="2">1.2.1.-</ecNumber>
    </submittedName>
</protein>
<dbReference type="GeneID" id="78381197"/>
<evidence type="ECO:0000259" key="1">
    <source>
        <dbReference type="SMART" id="SM00859"/>
    </source>
</evidence>
<organism evidence="2 3">
    <name type="scientific">Ewingella americana (strain ATCC 33852 / DSM 4580 / CCUG 14506 / JCM 5911 / LMG 7869 / NCTC 12157 / CDC 1468-78)</name>
    <dbReference type="NCBI Taxonomy" id="910964"/>
    <lineage>
        <taxon>Bacteria</taxon>
        <taxon>Pseudomonadati</taxon>
        <taxon>Pseudomonadota</taxon>
        <taxon>Gammaproteobacteria</taxon>
        <taxon>Enterobacterales</taxon>
        <taxon>Yersiniaceae</taxon>
        <taxon>Ewingella</taxon>
    </lineage>
</organism>
<dbReference type="GO" id="GO:0016620">
    <property type="term" value="F:oxidoreductase activity, acting on the aldehyde or oxo group of donors, NAD or NADP as acceptor"/>
    <property type="evidence" value="ECO:0007669"/>
    <property type="project" value="InterPro"/>
</dbReference>
<sequence length="212" mass="22740">MAKVLLLGASGLVGAELLCLLEQDSRVSRIVAPTRRPLASLSKLVNPVGSDIPALVAELDEPIDLFFCCLGTTRKQAGSAAAFREIEFKMVVDSAMAARKLGANHCLLVSANGADPDSRLVYNRTKGEIEQALIAQKWPLLTLVRPSLLVGHRQPPRLVEQLSAPLFKLLPGKWKAIEALDVAKAMQQQAFNAGLGGITVLESNQLAAIARQ</sequence>
<evidence type="ECO:0000313" key="3">
    <source>
        <dbReference type="Proteomes" id="UP000028640"/>
    </source>
</evidence>
<feature type="domain" description="Semialdehyde dehydrogenase NAD-binding" evidence="1">
    <location>
        <begin position="3"/>
        <end position="103"/>
    </location>
</feature>
<reference evidence="2 3" key="1">
    <citation type="submission" date="2014-05" db="EMBL/GenBank/DDBJ databases">
        <title>ATOL: Assembling a taxonomically balanced genome-scale reconstruction of the evolutionary history of the Enterobacteriaceae.</title>
        <authorList>
            <person name="Plunkett G.III."/>
            <person name="Neeno-Eckwall E.C."/>
            <person name="Glasner J.D."/>
            <person name="Perna N.T."/>
        </authorList>
    </citation>
    <scope>NUCLEOTIDE SEQUENCE [LARGE SCALE GENOMIC DNA]</scope>
    <source>
        <strain evidence="2 3">ATCC 33852</strain>
    </source>
</reference>
<dbReference type="AlphaFoldDB" id="A0A085G2U1"/>
<dbReference type="eggNOG" id="COG0702">
    <property type="taxonomic scope" value="Bacteria"/>
</dbReference>